<evidence type="ECO:0000313" key="3">
    <source>
        <dbReference type="EMBL" id="KAK7462551.1"/>
    </source>
</evidence>
<feature type="compositionally biased region" description="Basic residues" evidence="1">
    <location>
        <begin position="284"/>
        <end position="298"/>
    </location>
</feature>
<comment type="caution">
    <text evidence="3">The sequence shown here is derived from an EMBL/GenBank/DDBJ whole genome shotgun (WGS) entry which is preliminary data.</text>
</comment>
<evidence type="ECO:0000256" key="1">
    <source>
        <dbReference type="SAM" id="MobiDB-lite"/>
    </source>
</evidence>
<keyword evidence="2" id="KW-0812">Transmembrane</keyword>
<dbReference type="Proteomes" id="UP001519460">
    <property type="component" value="Unassembled WGS sequence"/>
</dbReference>
<name>A0ABD0J670_9CAEN</name>
<feature type="non-terminal residue" evidence="3">
    <location>
        <position position="1"/>
    </location>
</feature>
<sequence>EPGFHAYRRLDIPVASCLVAKATRNLFTDSGGDGSRVADDVMSKGQAPPSRAQPQDVAATPVPSAEMRDHFGPDVTWQGSTTDDFLKSEEEFYSSYNPQIGLHTAAVLGGILGWLVVYLLYKTKVKKCVVRFVRKKYNQRKSRRKNLSVCSATGGSGNNESSAPPLLYKDNFSCFNHSQQQHNQLFQQPFPPHQQQFSQGQPGKNGDFSQTIPYTLCGEGAANLEDNLMGIQCPMPSIVVESCSSLPPKTTTKRARYKHKRAARSLDRKESSEKAVEQGEDHKHSGHKTRRKNRHEKKNYKQGDKNKKFNRKRSRSYSHQCPEVTVLDVDELDTKSLLLPPSSETDSARATARWVQNMPLLMQSYQDFTGLILKIEPNLVNQHKPQSCPLISAALQYAALPLPLLGLPNVSHLNKSMPLLTENGPGGHKDNELDSIFSDEKGSLGNHA</sequence>
<feature type="compositionally biased region" description="Basic and acidic residues" evidence="1">
    <location>
        <begin position="264"/>
        <end position="283"/>
    </location>
</feature>
<accession>A0ABD0J670</accession>
<keyword evidence="2" id="KW-1133">Transmembrane helix</keyword>
<evidence type="ECO:0000256" key="2">
    <source>
        <dbReference type="SAM" id="Phobius"/>
    </source>
</evidence>
<feature type="compositionally biased region" description="Basic and acidic residues" evidence="1">
    <location>
        <begin position="427"/>
        <end position="442"/>
    </location>
</feature>
<feature type="compositionally biased region" description="Basic residues" evidence="1">
    <location>
        <begin position="251"/>
        <end position="263"/>
    </location>
</feature>
<feature type="region of interest" description="Disordered" evidence="1">
    <location>
        <begin position="190"/>
        <end position="209"/>
    </location>
</feature>
<gene>
    <name evidence="3" type="ORF">BaRGS_00038407</name>
</gene>
<proteinExistence type="predicted"/>
<feature type="non-terminal residue" evidence="3">
    <location>
        <position position="448"/>
    </location>
</feature>
<dbReference type="AlphaFoldDB" id="A0ABD0J670"/>
<dbReference type="EMBL" id="JACVVK020000618">
    <property type="protein sequence ID" value="KAK7462551.1"/>
    <property type="molecule type" value="Genomic_DNA"/>
</dbReference>
<feature type="region of interest" description="Disordered" evidence="1">
    <location>
        <begin position="37"/>
        <end position="77"/>
    </location>
</feature>
<feature type="region of interest" description="Disordered" evidence="1">
    <location>
        <begin position="421"/>
        <end position="448"/>
    </location>
</feature>
<feature type="compositionally biased region" description="Low complexity" evidence="1">
    <location>
        <begin position="190"/>
        <end position="202"/>
    </location>
</feature>
<feature type="transmembrane region" description="Helical" evidence="2">
    <location>
        <begin position="100"/>
        <end position="121"/>
    </location>
</feature>
<evidence type="ECO:0000313" key="4">
    <source>
        <dbReference type="Proteomes" id="UP001519460"/>
    </source>
</evidence>
<keyword evidence="2" id="KW-0472">Membrane</keyword>
<feature type="region of interest" description="Disordered" evidence="1">
    <location>
        <begin position="242"/>
        <end position="320"/>
    </location>
</feature>
<protein>
    <submittedName>
        <fullName evidence="3">Uncharacterized protein</fullName>
    </submittedName>
</protein>
<keyword evidence="4" id="KW-1185">Reference proteome</keyword>
<reference evidence="3 4" key="1">
    <citation type="journal article" date="2023" name="Sci. Data">
        <title>Genome assembly of the Korean intertidal mud-creeper Batillaria attramentaria.</title>
        <authorList>
            <person name="Patra A.K."/>
            <person name="Ho P.T."/>
            <person name="Jun S."/>
            <person name="Lee S.J."/>
            <person name="Kim Y."/>
            <person name="Won Y.J."/>
        </authorList>
    </citation>
    <scope>NUCLEOTIDE SEQUENCE [LARGE SCALE GENOMIC DNA]</scope>
    <source>
        <strain evidence="3">Wonlab-2016</strain>
    </source>
</reference>
<organism evidence="3 4">
    <name type="scientific">Batillaria attramentaria</name>
    <dbReference type="NCBI Taxonomy" id="370345"/>
    <lineage>
        <taxon>Eukaryota</taxon>
        <taxon>Metazoa</taxon>
        <taxon>Spiralia</taxon>
        <taxon>Lophotrochozoa</taxon>
        <taxon>Mollusca</taxon>
        <taxon>Gastropoda</taxon>
        <taxon>Caenogastropoda</taxon>
        <taxon>Sorbeoconcha</taxon>
        <taxon>Cerithioidea</taxon>
        <taxon>Batillariidae</taxon>
        <taxon>Batillaria</taxon>
    </lineage>
</organism>